<comment type="caution">
    <text evidence="1">The sequence shown here is derived from an EMBL/GenBank/DDBJ whole genome shotgun (WGS) entry which is preliminary data.</text>
</comment>
<evidence type="ECO:0000313" key="1">
    <source>
        <dbReference type="EMBL" id="KAJ8314087.1"/>
    </source>
</evidence>
<sequence length="77" mass="8654">MEGITRTIPDYFIWMKYLSWFQYSNELLMLNQWEDVTNIACDRNITIPSPGMNSTGGGAGGQPCFPDGKTVIMITDT</sequence>
<organism evidence="1 2">
    <name type="scientific">Tegillarca granosa</name>
    <name type="common">Malaysian cockle</name>
    <name type="synonym">Anadara granosa</name>
    <dbReference type="NCBI Taxonomy" id="220873"/>
    <lineage>
        <taxon>Eukaryota</taxon>
        <taxon>Metazoa</taxon>
        <taxon>Spiralia</taxon>
        <taxon>Lophotrochozoa</taxon>
        <taxon>Mollusca</taxon>
        <taxon>Bivalvia</taxon>
        <taxon>Autobranchia</taxon>
        <taxon>Pteriomorphia</taxon>
        <taxon>Arcoida</taxon>
        <taxon>Arcoidea</taxon>
        <taxon>Arcidae</taxon>
        <taxon>Tegillarca</taxon>
    </lineage>
</organism>
<protein>
    <submittedName>
        <fullName evidence="1">Uncharacterized protein</fullName>
    </submittedName>
</protein>
<accession>A0ABQ9FCC6</accession>
<keyword evidence="2" id="KW-1185">Reference proteome</keyword>
<gene>
    <name evidence="1" type="ORF">KUTeg_008648</name>
</gene>
<name>A0ABQ9FCC6_TEGGR</name>
<dbReference type="Proteomes" id="UP001217089">
    <property type="component" value="Unassembled WGS sequence"/>
</dbReference>
<dbReference type="EMBL" id="JARBDR010000342">
    <property type="protein sequence ID" value="KAJ8314087.1"/>
    <property type="molecule type" value="Genomic_DNA"/>
</dbReference>
<proteinExistence type="predicted"/>
<evidence type="ECO:0000313" key="2">
    <source>
        <dbReference type="Proteomes" id="UP001217089"/>
    </source>
</evidence>
<reference evidence="1 2" key="1">
    <citation type="submission" date="2022-12" db="EMBL/GenBank/DDBJ databases">
        <title>Chromosome-level genome of Tegillarca granosa.</title>
        <authorList>
            <person name="Kim J."/>
        </authorList>
    </citation>
    <scope>NUCLEOTIDE SEQUENCE [LARGE SCALE GENOMIC DNA]</scope>
    <source>
        <strain evidence="1">Teg-2019</strain>
        <tissue evidence="1">Adductor muscle</tissue>
    </source>
</reference>